<keyword evidence="2 11" id="KW-1003">Cell membrane</keyword>
<evidence type="ECO:0000256" key="9">
    <source>
        <dbReference type="ARBA" id="ARBA00023065"/>
    </source>
</evidence>
<dbReference type="Pfam" id="PF02669">
    <property type="entry name" value="KdpC"/>
    <property type="match status" value="1"/>
</dbReference>
<comment type="caution">
    <text evidence="12">The sequence shown here is derived from an EMBL/GenBank/DDBJ whole genome shotgun (WGS) entry which is preliminary data.</text>
</comment>
<dbReference type="PANTHER" id="PTHR30042">
    <property type="entry name" value="POTASSIUM-TRANSPORTING ATPASE C CHAIN"/>
    <property type="match status" value="1"/>
</dbReference>
<keyword evidence="8 11" id="KW-1133">Transmembrane helix</keyword>
<dbReference type="GO" id="GO:0008556">
    <property type="term" value="F:P-type potassium transmembrane transporter activity"/>
    <property type="evidence" value="ECO:0007669"/>
    <property type="project" value="InterPro"/>
</dbReference>
<evidence type="ECO:0000256" key="10">
    <source>
        <dbReference type="ARBA" id="ARBA00023136"/>
    </source>
</evidence>
<dbReference type="NCBIfam" id="NF001454">
    <property type="entry name" value="PRK00315.1"/>
    <property type="match status" value="1"/>
</dbReference>
<keyword evidence="1 11" id="KW-0813">Transport</keyword>
<evidence type="ECO:0000256" key="6">
    <source>
        <dbReference type="ARBA" id="ARBA00022840"/>
    </source>
</evidence>
<sequence length="198" mass="21439">MIREHVKPAIVSFLLLTFITGILYPLSVTGIARVLFSERANGSLVYRDGNPIGSLLIGQHFDDPKYLWGRISLTSPVRFNAAASSGSNLGPSNSVLVDAVKARIEALKAADPDNTSPIPVDLVTSSASGLDPHISLVAAYYQIPRVARLRGLSQDTVRSIVRKHSSNRFLGLLGEPVVNVLKVNLDLDSSKMEYNTDI</sequence>
<keyword evidence="4 11" id="KW-0812">Transmembrane</keyword>
<comment type="function">
    <text evidence="11">Part of the high-affinity ATP-driven potassium transport (or Kdp) system, which catalyzes the hydrolysis of ATP coupled with the electrogenic transport of potassium into the cytoplasm. This subunit acts as a catalytic chaperone that increases the ATP-binding affinity of the ATP-hydrolyzing subunit KdpB by the formation of a transient KdpB/KdpC/ATP ternary complex.</text>
</comment>
<keyword evidence="6 11" id="KW-0067">ATP-binding</keyword>
<reference evidence="12 13" key="1">
    <citation type="journal article" date="2017" name="Water Res.">
        <title>Discovery and metagenomic analysis of an anammox bacterial enrichment related to Candidatus "Brocadia caroliniensis" in a full-scale glycerol-fed nitritation-denitritation separate centrate treatment process.</title>
        <authorList>
            <person name="Park H."/>
            <person name="Brotto A.C."/>
            <person name="van Loosdrecht M.C."/>
            <person name="Chandran K."/>
        </authorList>
    </citation>
    <scope>NUCLEOTIDE SEQUENCE [LARGE SCALE GENOMIC DNA]</scope>
    <source>
        <strain evidence="12">26THWARD</strain>
    </source>
</reference>
<comment type="subcellular location">
    <subcellularLocation>
        <location evidence="11">Cell membrane</location>
        <topology evidence="11">Single-pass membrane protein</topology>
    </subcellularLocation>
</comment>
<dbReference type="PANTHER" id="PTHR30042:SF2">
    <property type="entry name" value="POTASSIUM-TRANSPORTING ATPASE KDPC SUBUNIT"/>
    <property type="match status" value="1"/>
</dbReference>
<keyword evidence="5 11" id="KW-0547">Nucleotide-binding</keyword>
<dbReference type="STRING" id="1004156.AYP45_05460"/>
<dbReference type="NCBIfam" id="TIGR00681">
    <property type="entry name" value="kdpC"/>
    <property type="match status" value="1"/>
</dbReference>
<dbReference type="InterPro" id="IPR003820">
    <property type="entry name" value="KdpC"/>
</dbReference>
<gene>
    <name evidence="11" type="primary">kdpC</name>
    <name evidence="12" type="ORF">AYP45_05460</name>
</gene>
<evidence type="ECO:0000313" key="12">
    <source>
        <dbReference type="EMBL" id="OOP57069.1"/>
    </source>
</evidence>
<dbReference type="GO" id="GO:0005886">
    <property type="term" value="C:plasma membrane"/>
    <property type="evidence" value="ECO:0007669"/>
    <property type="project" value="UniProtKB-SubCell"/>
</dbReference>
<keyword evidence="7 11" id="KW-0630">Potassium</keyword>
<comment type="similarity">
    <text evidence="11">Belongs to the KdpC family.</text>
</comment>
<evidence type="ECO:0000256" key="11">
    <source>
        <dbReference type="HAMAP-Rule" id="MF_00276"/>
    </source>
</evidence>
<evidence type="ECO:0000256" key="8">
    <source>
        <dbReference type="ARBA" id="ARBA00022989"/>
    </source>
</evidence>
<evidence type="ECO:0000256" key="2">
    <source>
        <dbReference type="ARBA" id="ARBA00022475"/>
    </source>
</evidence>
<protein>
    <recommendedName>
        <fullName evidence="11">Potassium-transporting ATPase KdpC subunit</fullName>
    </recommendedName>
    <alternativeName>
        <fullName evidence="11">ATP phosphohydrolase [potassium-transporting] C chain</fullName>
    </alternativeName>
    <alternativeName>
        <fullName evidence="11">Potassium-binding and translocating subunit C</fullName>
    </alternativeName>
    <alternativeName>
        <fullName evidence="11">Potassium-translocating ATPase C chain</fullName>
    </alternativeName>
</protein>
<dbReference type="HAMAP" id="MF_00276">
    <property type="entry name" value="KdpC"/>
    <property type="match status" value="1"/>
</dbReference>
<dbReference type="PIRSF" id="PIRSF001296">
    <property type="entry name" value="K_ATPase_KdpC"/>
    <property type="match status" value="1"/>
</dbReference>
<accession>A0A1V4AVG7</accession>
<keyword evidence="10 11" id="KW-0472">Membrane</keyword>
<proteinExistence type="inferred from homology"/>
<keyword evidence="3 11" id="KW-0633">Potassium transport</keyword>
<dbReference type="GO" id="GO:0005524">
    <property type="term" value="F:ATP binding"/>
    <property type="evidence" value="ECO:0007669"/>
    <property type="project" value="UniProtKB-UniRule"/>
</dbReference>
<feature type="transmembrane region" description="Helical" evidence="11">
    <location>
        <begin position="12"/>
        <end position="36"/>
    </location>
</feature>
<comment type="subunit">
    <text evidence="11">The system is composed of three essential subunits: KdpA, KdpB and KdpC.</text>
</comment>
<dbReference type="EMBL" id="AYTS01000045">
    <property type="protein sequence ID" value="OOP57069.1"/>
    <property type="molecule type" value="Genomic_DNA"/>
</dbReference>
<organism evidence="12 13">
    <name type="scientific">Candidatus Brocadia carolinensis</name>
    <dbReference type="NCBI Taxonomy" id="1004156"/>
    <lineage>
        <taxon>Bacteria</taxon>
        <taxon>Pseudomonadati</taxon>
        <taxon>Planctomycetota</taxon>
        <taxon>Candidatus Brocadiia</taxon>
        <taxon>Candidatus Brocadiales</taxon>
        <taxon>Candidatus Brocadiaceae</taxon>
        <taxon>Candidatus Brocadia</taxon>
    </lineage>
</organism>
<evidence type="ECO:0000313" key="13">
    <source>
        <dbReference type="Proteomes" id="UP000189681"/>
    </source>
</evidence>
<evidence type="ECO:0000256" key="4">
    <source>
        <dbReference type="ARBA" id="ARBA00022692"/>
    </source>
</evidence>
<name>A0A1V4AVG7_9BACT</name>
<evidence type="ECO:0000256" key="7">
    <source>
        <dbReference type="ARBA" id="ARBA00022958"/>
    </source>
</evidence>
<dbReference type="AlphaFoldDB" id="A0A1V4AVG7"/>
<keyword evidence="9 11" id="KW-0406">Ion transport</keyword>
<evidence type="ECO:0000256" key="1">
    <source>
        <dbReference type="ARBA" id="ARBA00022448"/>
    </source>
</evidence>
<dbReference type="Proteomes" id="UP000189681">
    <property type="component" value="Unassembled WGS sequence"/>
</dbReference>
<evidence type="ECO:0000256" key="5">
    <source>
        <dbReference type="ARBA" id="ARBA00022741"/>
    </source>
</evidence>
<evidence type="ECO:0000256" key="3">
    <source>
        <dbReference type="ARBA" id="ARBA00022538"/>
    </source>
</evidence>